<evidence type="ECO:0000256" key="6">
    <source>
        <dbReference type="ARBA" id="ARBA00023163"/>
    </source>
</evidence>
<evidence type="ECO:0000256" key="1">
    <source>
        <dbReference type="ARBA" id="ARBA00018672"/>
    </source>
</evidence>
<dbReference type="PROSITE" id="PS50110">
    <property type="entry name" value="RESPONSE_REGULATORY"/>
    <property type="match status" value="1"/>
</dbReference>
<feature type="domain" description="Response regulatory" evidence="9">
    <location>
        <begin position="3"/>
        <end position="122"/>
    </location>
</feature>
<dbReference type="RefSeq" id="WP_209662030.1">
    <property type="nucleotide sequence ID" value="NZ_JAGGLI010000053.1"/>
</dbReference>
<keyword evidence="2 8" id="KW-0597">Phosphoprotein</keyword>
<dbReference type="Gene3D" id="3.40.50.2300">
    <property type="match status" value="1"/>
</dbReference>
<gene>
    <name evidence="10" type="ORF">J2Z35_002813</name>
</gene>
<evidence type="ECO:0000313" key="10">
    <source>
        <dbReference type="EMBL" id="MBP2028975.1"/>
    </source>
</evidence>
<dbReference type="Proteomes" id="UP001314903">
    <property type="component" value="Unassembled WGS sequence"/>
</dbReference>
<reference evidence="10 11" key="1">
    <citation type="submission" date="2021-03" db="EMBL/GenBank/DDBJ databases">
        <title>Genomic Encyclopedia of Type Strains, Phase IV (KMG-IV): sequencing the most valuable type-strain genomes for metagenomic binning, comparative biology and taxonomic classification.</title>
        <authorList>
            <person name="Goeker M."/>
        </authorList>
    </citation>
    <scope>NUCLEOTIDE SEQUENCE [LARGE SCALE GENOMIC DNA]</scope>
    <source>
        <strain evidence="10 11">DSM 27512</strain>
    </source>
</reference>
<feature type="modified residue" description="4-aspartylphosphate" evidence="8">
    <location>
        <position position="57"/>
    </location>
</feature>
<protein>
    <recommendedName>
        <fullName evidence="1">Stage 0 sporulation protein A homolog</fullName>
    </recommendedName>
</protein>
<accession>A0ABS4KMH4</accession>
<evidence type="ECO:0000256" key="2">
    <source>
        <dbReference type="ARBA" id="ARBA00022553"/>
    </source>
</evidence>
<evidence type="ECO:0000256" key="3">
    <source>
        <dbReference type="ARBA" id="ARBA00023012"/>
    </source>
</evidence>
<keyword evidence="3" id="KW-0902">Two-component regulatory system</keyword>
<evidence type="ECO:0000259" key="9">
    <source>
        <dbReference type="PROSITE" id="PS50110"/>
    </source>
</evidence>
<dbReference type="Pfam" id="PF00072">
    <property type="entry name" value="Response_reg"/>
    <property type="match status" value="1"/>
</dbReference>
<evidence type="ECO:0000256" key="5">
    <source>
        <dbReference type="ARBA" id="ARBA00023125"/>
    </source>
</evidence>
<dbReference type="PANTHER" id="PTHR48111">
    <property type="entry name" value="REGULATOR OF RPOS"/>
    <property type="match status" value="1"/>
</dbReference>
<organism evidence="10 11">
    <name type="scientific">Acetoanaerobium pronyense</name>
    <dbReference type="NCBI Taxonomy" id="1482736"/>
    <lineage>
        <taxon>Bacteria</taxon>
        <taxon>Bacillati</taxon>
        <taxon>Bacillota</taxon>
        <taxon>Clostridia</taxon>
        <taxon>Peptostreptococcales</taxon>
        <taxon>Filifactoraceae</taxon>
        <taxon>Acetoanaerobium</taxon>
    </lineage>
</organism>
<comment type="function">
    <text evidence="7">May play the central regulatory role in sporulation. It may be an element of the effector pathway responsible for the activation of sporulation genes in response to nutritional stress. Spo0A may act in concert with spo0H (a sigma factor) to control the expression of some genes that are critical to the sporulation process.</text>
</comment>
<keyword evidence="5" id="KW-0238">DNA-binding</keyword>
<dbReference type="InterPro" id="IPR039420">
    <property type="entry name" value="WalR-like"/>
</dbReference>
<dbReference type="SUPFAM" id="SSF52172">
    <property type="entry name" value="CheY-like"/>
    <property type="match status" value="1"/>
</dbReference>
<evidence type="ECO:0000256" key="8">
    <source>
        <dbReference type="PROSITE-ProRule" id="PRU00169"/>
    </source>
</evidence>
<dbReference type="InterPro" id="IPR001789">
    <property type="entry name" value="Sig_transdc_resp-reg_receiver"/>
</dbReference>
<dbReference type="SMART" id="SM00448">
    <property type="entry name" value="REC"/>
    <property type="match status" value="1"/>
</dbReference>
<keyword evidence="4" id="KW-0805">Transcription regulation</keyword>
<sequence length="261" mass="30049">MINILIVDDSGVIRSSIKNLLEGEGYSVYEATSLSDLKYNTFSNKIKLNELNLILLDFYLQNETGLEVIEFLNSKELSIPIVMMTGEGKRDIVIKSIKLGAKDYLLKPFDNETLIKKVDFVLNIKNLKMDQKSYEKEMKVFEKNLSLEVERAIRSKLGLCIARIILPSNEIIGRDIIKKQVRDIDQVYIVNKMKAVCIFPFTDEKGFEIVKGKIEKSLDLYLNNNSFSSKTYFFKGNEKDIVDIEKKDIFCKEIIKFLDLG</sequence>
<comment type="caution">
    <text evidence="10">The sequence shown here is derived from an EMBL/GenBank/DDBJ whole genome shotgun (WGS) entry which is preliminary data.</text>
</comment>
<evidence type="ECO:0000256" key="4">
    <source>
        <dbReference type="ARBA" id="ARBA00023015"/>
    </source>
</evidence>
<evidence type="ECO:0000313" key="11">
    <source>
        <dbReference type="Proteomes" id="UP001314903"/>
    </source>
</evidence>
<keyword evidence="6" id="KW-0804">Transcription</keyword>
<dbReference type="PANTHER" id="PTHR48111:SF1">
    <property type="entry name" value="TWO-COMPONENT RESPONSE REGULATOR ORR33"/>
    <property type="match status" value="1"/>
</dbReference>
<dbReference type="EMBL" id="JAGGLI010000053">
    <property type="protein sequence ID" value="MBP2028975.1"/>
    <property type="molecule type" value="Genomic_DNA"/>
</dbReference>
<proteinExistence type="predicted"/>
<dbReference type="InterPro" id="IPR011006">
    <property type="entry name" value="CheY-like_superfamily"/>
</dbReference>
<name>A0ABS4KMH4_9FIRM</name>
<evidence type="ECO:0000256" key="7">
    <source>
        <dbReference type="ARBA" id="ARBA00024867"/>
    </source>
</evidence>
<keyword evidence="11" id="KW-1185">Reference proteome</keyword>